<sequence>MKLSAIKVDSKLAEQGDWVDNVPELAGIRLKVRGTHNNDYRVLEAKLTREIPKSDRVDGLSPETQDRIIGTLLLETVLIDVDGLTEDDEVTPVKYTRELGSQMLLDPDFRKFRDGVAWAADIVANRRKAVEALEVKN</sequence>
<comment type="caution">
    <text evidence="1">The sequence shown here is derived from an EMBL/GenBank/DDBJ whole genome shotgun (WGS) entry which is preliminary data.</text>
</comment>
<evidence type="ECO:0000313" key="1">
    <source>
        <dbReference type="EMBL" id="KGT75792.1"/>
    </source>
</evidence>
<gene>
    <name evidence="1" type="ORF">MA20_31855</name>
</gene>
<name>A0A0A3XN03_BRAJP</name>
<dbReference type="AlphaFoldDB" id="A0A0A3XN03"/>
<organism evidence="1 2">
    <name type="scientific">Bradyrhizobium japonicum</name>
    <dbReference type="NCBI Taxonomy" id="375"/>
    <lineage>
        <taxon>Bacteria</taxon>
        <taxon>Pseudomonadati</taxon>
        <taxon>Pseudomonadota</taxon>
        <taxon>Alphaproteobacteria</taxon>
        <taxon>Hyphomicrobiales</taxon>
        <taxon>Nitrobacteraceae</taxon>
        <taxon>Bradyrhizobium</taxon>
    </lineage>
</organism>
<reference evidence="1 2" key="1">
    <citation type="submission" date="2014-09" db="EMBL/GenBank/DDBJ databases">
        <title>Draft genome of Bradyrhizobium japonicum Is-34.</title>
        <authorList>
            <person name="Tsurumaru H."/>
            <person name="Yamakawa T."/>
            <person name="Hashimoto S."/>
            <person name="Okizaki K."/>
            <person name="Kanesaki Y."/>
            <person name="Yoshikawa H."/>
            <person name="Yajima S."/>
        </authorList>
    </citation>
    <scope>NUCLEOTIDE SEQUENCE [LARGE SCALE GENOMIC DNA]</scope>
    <source>
        <strain evidence="1 2">Is-34</strain>
    </source>
</reference>
<dbReference type="EMBL" id="JRPN01000024">
    <property type="protein sequence ID" value="KGT75792.1"/>
    <property type="molecule type" value="Genomic_DNA"/>
</dbReference>
<proteinExistence type="predicted"/>
<dbReference type="RefSeq" id="WP_041958526.1">
    <property type="nucleotide sequence ID" value="NZ_JRPN01000024.1"/>
</dbReference>
<evidence type="ECO:0000313" key="2">
    <source>
        <dbReference type="Proteomes" id="UP000030377"/>
    </source>
</evidence>
<accession>A0A0A3XN03</accession>
<dbReference type="Proteomes" id="UP000030377">
    <property type="component" value="Unassembled WGS sequence"/>
</dbReference>
<protein>
    <submittedName>
        <fullName evidence="1">Uncharacterized protein</fullName>
    </submittedName>
</protein>